<dbReference type="SUPFAM" id="SSF82866">
    <property type="entry name" value="Multidrug efflux transporter AcrB transmembrane domain"/>
    <property type="match status" value="2"/>
</dbReference>
<evidence type="ECO:0000256" key="3">
    <source>
        <dbReference type="ARBA" id="ARBA00022692"/>
    </source>
</evidence>
<feature type="transmembrane region" description="Helical" evidence="6">
    <location>
        <begin position="529"/>
        <end position="548"/>
    </location>
</feature>
<feature type="transmembrane region" description="Helical" evidence="6">
    <location>
        <begin position="210"/>
        <end position="230"/>
    </location>
</feature>
<sequence>MTNGQKRRRRMKKVASFICKHKLFIVLCSLFALIPAVLGMQATKINYDILVYLPDDIETMKGQDILTEDFNMGSFSTVIVDGMKPKEILALEEEFKTIEGVEKAISVSDITGTTFPIQMLPKNIAEKVSKGDSQLMLVTFHDSISSDETLAAVEQMRSITDKHCKIGGMSAMVLDTQQIADQEILIYIAAAVVLCLIVLMLSLDSWLAPLLLLGNIGLAILYNMGTNYFLGEISYITKAISAVLQLGVTTDFSIFLYHKYEKSKQLYATNNEAMSAAIQETTLSVAGSSFTTIAGFLTLCTMSLTLGADIGLVMAKGVIFGIFSVLVIFPAYLLLFDPLLQKTAHVKWLPSISRISDFTVKHYRKILLVFIILCVPALYGNANTEVYYNLNKSLPDDLSSSIANEELKETYHIVSPSIILVDDSLKPSEIEQLSKELNALDGIDMTLSSALFSEYGISESMLPQSIRSIYQNGDYQAILINSTYETATNELNAQIDEVNKIVKRYDAHGIVAGEGALMKDMVEIADHDFQVVNSISIAVILIIMIFVLKSFLLPIILVAVIEFAIMANMAISFYLGTTLPFIASIVIGTIQLGATIDYAILLTNNYLNLRKSGVEKKQAVGDALKESCDSIFVSALCFFAATCGVGFISKLDMIASICTLLSRGAIISMGTVMIILPALLIVFDKIVLKTTKGFKGGKQA</sequence>
<comment type="subcellular location">
    <subcellularLocation>
        <location evidence="1">Cell membrane</location>
        <topology evidence="1">Multi-pass membrane protein</topology>
    </subcellularLocation>
</comment>
<dbReference type="AlphaFoldDB" id="A0A942WCA1"/>
<evidence type="ECO:0000256" key="1">
    <source>
        <dbReference type="ARBA" id="ARBA00004651"/>
    </source>
</evidence>
<feature type="transmembrane region" description="Helical" evidence="6">
    <location>
        <begin position="366"/>
        <end position="382"/>
    </location>
</feature>
<evidence type="ECO:0000313" key="8">
    <source>
        <dbReference type="EMBL" id="MBS4883734.1"/>
    </source>
</evidence>
<dbReference type="Proteomes" id="UP000753219">
    <property type="component" value="Unassembled WGS sequence"/>
</dbReference>
<gene>
    <name evidence="8" type="ORF">KHZ85_03110</name>
</gene>
<dbReference type="InterPro" id="IPR004869">
    <property type="entry name" value="MMPL_dom"/>
</dbReference>
<reference evidence="8" key="1">
    <citation type="submission" date="2021-02" db="EMBL/GenBank/DDBJ databases">
        <title>Infant gut strain persistence is associated with maternal origin, phylogeny, and functional potential including surface adhesion and iron acquisition.</title>
        <authorList>
            <person name="Lou Y.C."/>
        </authorList>
    </citation>
    <scope>NUCLEOTIDE SEQUENCE</scope>
    <source>
        <strain evidence="8">L3_108_103G1_dasL3_108_103G1_concoct_2</strain>
    </source>
</reference>
<dbReference type="PANTHER" id="PTHR33406:SF13">
    <property type="entry name" value="MEMBRANE PROTEIN YDFJ"/>
    <property type="match status" value="1"/>
</dbReference>
<feature type="transmembrane region" description="Helical" evidence="6">
    <location>
        <begin position="555"/>
        <end position="575"/>
    </location>
</feature>
<dbReference type="EMBL" id="JAGZMZ010000005">
    <property type="protein sequence ID" value="MBS4883734.1"/>
    <property type="molecule type" value="Genomic_DNA"/>
</dbReference>
<comment type="caution">
    <text evidence="8">The sequence shown here is derived from an EMBL/GenBank/DDBJ whole genome shotgun (WGS) entry which is preliminary data.</text>
</comment>
<dbReference type="InterPro" id="IPR000731">
    <property type="entry name" value="SSD"/>
</dbReference>
<proteinExistence type="predicted"/>
<dbReference type="Gene3D" id="1.20.1640.10">
    <property type="entry name" value="Multidrug efflux transporter AcrB transmembrane domain"/>
    <property type="match status" value="2"/>
</dbReference>
<keyword evidence="4 6" id="KW-1133">Transmembrane helix</keyword>
<feature type="transmembrane region" description="Helical" evidence="6">
    <location>
        <begin position="660"/>
        <end position="683"/>
    </location>
</feature>
<dbReference type="Pfam" id="PF03176">
    <property type="entry name" value="MMPL"/>
    <property type="match status" value="2"/>
</dbReference>
<evidence type="ECO:0000256" key="6">
    <source>
        <dbReference type="SAM" id="Phobius"/>
    </source>
</evidence>
<dbReference type="PANTHER" id="PTHR33406">
    <property type="entry name" value="MEMBRANE PROTEIN MJ1562-RELATED"/>
    <property type="match status" value="1"/>
</dbReference>
<feature type="transmembrane region" description="Helical" evidence="6">
    <location>
        <begin position="310"/>
        <end position="335"/>
    </location>
</feature>
<feature type="transmembrane region" description="Helical" evidence="6">
    <location>
        <begin position="628"/>
        <end position="648"/>
    </location>
</feature>
<protein>
    <submittedName>
        <fullName evidence="8">MMPL family transporter</fullName>
    </submittedName>
</protein>
<accession>A0A942WCA1</accession>
<evidence type="ECO:0000259" key="7">
    <source>
        <dbReference type="PROSITE" id="PS50156"/>
    </source>
</evidence>
<keyword evidence="2" id="KW-1003">Cell membrane</keyword>
<organism evidence="8 9">
    <name type="scientific">Amedibacillus dolichus</name>
    <dbReference type="NCBI Taxonomy" id="31971"/>
    <lineage>
        <taxon>Bacteria</taxon>
        <taxon>Bacillati</taxon>
        <taxon>Bacillota</taxon>
        <taxon>Erysipelotrichia</taxon>
        <taxon>Erysipelotrichales</taxon>
        <taxon>Erysipelotrichaceae</taxon>
        <taxon>Amedibacillus</taxon>
    </lineage>
</organism>
<evidence type="ECO:0000313" key="9">
    <source>
        <dbReference type="Proteomes" id="UP000753219"/>
    </source>
</evidence>
<feature type="transmembrane region" description="Helical" evidence="6">
    <location>
        <begin position="581"/>
        <end position="607"/>
    </location>
</feature>
<feature type="domain" description="SSD" evidence="7">
    <location>
        <begin position="551"/>
        <end position="682"/>
    </location>
</feature>
<evidence type="ECO:0000256" key="2">
    <source>
        <dbReference type="ARBA" id="ARBA00022475"/>
    </source>
</evidence>
<evidence type="ECO:0000256" key="5">
    <source>
        <dbReference type="ARBA" id="ARBA00023136"/>
    </source>
</evidence>
<dbReference type="GO" id="GO:0005886">
    <property type="term" value="C:plasma membrane"/>
    <property type="evidence" value="ECO:0007669"/>
    <property type="project" value="UniProtKB-SubCell"/>
</dbReference>
<feature type="transmembrane region" description="Helical" evidence="6">
    <location>
        <begin position="184"/>
        <end position="203"/>
    </location>
</feature>
<keyword evidence="5 6" id="KW-0472">Membrane</keyword>
<dbReference type="PROSITE" id="PS50156">
    <property type="entry name" value="SSD"/>
    <property type="match status" value="1"/>
</dbReference>
<name>A0A942WCA1_9FIRM</name>
<dbReference type="InterPro" id="IPR050545">
    <property type="entry name" value="Mycobact_MmpL"/>
</dbReference>
<feature type="transmembrane region" description="Helical" evidence="6">
    <location>
        <begin position="283"/>
        <end position="304"/>
    </location>
</feature>
<keyword evidence="3 6" id="KW-0812">Transmembrane</keyword>
<evidence type="ECO:0000256" key="4">
    <source>
        <dbReference type="ARBA" id="ARBA00022989"/>
    </source>
</evidence>
<feature type="transmembrane region" description="Helical" evidence="6">
    <location>
        <begin position="236"/>
        <end position="257"/>
    </location>
</feature>